<reference evidence="4" key="1">
    <citation type="journal article" date="2014" name="Front. Microbiol.">
        <title>High frequency of phylogenetically diverse reductive dehalogenase-homologous genes in deep subseafloor sedimentary metagenomes.</title>
        <authorList>
            <person name="Kawai M."/>
            <person name="Futagami T."/>
            <person name="Toyoda A."/>
            <person name="Takaki Y."/>
            <person name="Nishi S."/>
            <person name="Hori S."/>
            <person name="Arai W."/>
            <person name="Tsubouchi T."/>
            <person name="Morono Y."/>
            <person name="Uchiyama I."/>
            <person name="Ito T."/>
            <person name="Fujiyama A."/>
            <person name="Inagaki F."/>
            <person name="Takami H."/>
        </authorList>
    </citation>
    <scope>NUCLEOTIDE SEQUENCE</scope>
    <source>
        <strain evidence="4">Expedition CK06-06</strain>
    </source>
</reference>
<proteinExistence type="inferred from homology"/>
<dbReference type="InterPro" id="IPR050738">
    <property type="entry name" value="Sulfatase"/>
</dbReference>
<sequence>MNRRQFLKNISVGVLGSAFFGGCLAKQEMSIKRPNIILLLTDDQRNDTLGCAGHPIVQTPNIDNLAGRGVRFENCFVTTSICAASRASIFTGLHERTHGYTFGKPAVAQNYTLSSYPVLLKRSGYRTGFIGKFGCKMENGEEMFDYNEKAPGPGYIEQPDGSKMESTDVMGGLAEKFIKADDNRPFCLSVSFHAAHADDSNLNPGKGHYPYPKGTSDLYKDQTMPTPNLSDPKYFETLPEFLKNSMNRKRFYWRWDTPEKYQANMRAYFRMLSGIDAVVGQLVKTLKEKGLADNTVIIYTKGEFRP</sequence>
<keyword evidence="2" id="KW-0378">Hydrolase</keyword>
<dbReference type="PROSITE" id="PS51257">
    <property type="entry name" value="PROKAR_LIPOPROTEIN"/>
    <property type="match status" value="1"/>
</dbReference>
<comment type="caution">
    <text evidence="4">The sequence shown here is derived from an EMBL/GenBank/DDBJ whole genome shotgun (WGS) entry which is preliminary data.</text>
</comment>
<evidence type="ECO:0000256" key="1">
    <source>
        <dbReference type="ARBA" id="ARBA00008779"/>
    </source>
</evidence>
<dbReference type="Gene3D" id="3.40.720.10">
    <property type="entry name" value="Alkaline Phosphatase, subunit A"/>
    <property type="match status" value="1"/>
</dbReference>
<dbReference type="InterPro" id="IPR000917">
    <property type="entry name" value="Sulfatase_N"/>
</dbReference>
<dbReference type="SUPFAM" id="SSF53649">
    <property type="entry name" value="Alkaline phosphatase-like"/>
    <property type="match status" value="1"/>
</dbReference>
<feature type="non-terminal residue" evidence="4">
    <location>
        <position position="306"/>
    </location>
</feature>
<feature type="domain" description="Sulfatase N-terminal" evidence="3">
    <location>
        <begin position="34"/>
        <end position="300"/>
    </location>
</feature>
<dbReference type="EMBL" id="BARS01007899">
    <property type="protein sequence ID" value="GAF70890.1"/>
    <property type="molecule type" value="Genomic_DNA"/>
</dbReference>
<protein>
    <recommendedName>
        <fullName evidence="3">Sulfatase N-terminal domain-containing protein</fullName>
    </recommendedName>
</protein>
<evidence type="ECO:0000313" key="4">
    <source>
        <dbReference type="EMBL" id="GAF70890.1"/>
    </source>
</evidence>
<dbReference type="GO" id="GO:0004065">
    <property type="term" value="F:arylsulfatase activity"/>
    <property type="evidence" value="ECO:0007669"/>
    <property type="project" value="TreeGrafter"/>
</dbReference>
<dbReference type="Pfam" id="PF00884">
    <property type="entry name" value="Sulfatase"/>
    <property type="match status" value="1"/>
</dbReference>
<accession>X0T495</accession>
<comment type="similarity">
    <text evidence="1">Belongs to the sulfatase family.</text>
</comment>
<dbReference type="PANTHER" id="PTHR42693:SF53">
    <property type="entry name" value="ENDO-4-O-SULFATASE"/>
    <property type="match status" value="1"/>
</dbReference>
<name>X0T495_9ZZZZ</name>
<dbReference type="InterPro" id="IPR017850">
    <property type="entry name" value="Alkaline_phosphatase_core_sf"/>
</dbReference>
<dbReference type="AlphaFoldDB" id="X0T495"/>
<dbReference type="PANTHER" id="PTHR42693">
    <property type="entry name" value="ARYLSULFATASE FAMILY MEMBER"/>
    <property type="match status" value="1"/>
</dbReference>
<organism evidence="4">
    <name type="scientific">marine sediment metagenome</name>
    <dbReference type="NCBI Taxonomy" id="412755"/>
    <lineage>
        <taxon>unclassified sequences</taxon>
        <taxon>metagenomes</taxon>
        <taxon>ecological metagenomes</taxon>
    </lineage>
</organism>
<evidence type="ECO:0000256" key="2">
    <source>
        <dbReference type="ARBA" id="ARBA00022801"/>
    </source>
</evidence>
<evidence type="ECO:0000259" key="3">
    <source>
        <dbReference type="Pfam" id="PF00884"/>
    </source>
</evidence>
<gene>
    <name evidence="4" type="ORF">S01H1_15134</name>
</gene>